<evidence type="ECO:0000256" key="3">
    <source>
        <dbReference type="ARBA" id="ARBA00022553"/>
    </source>
</evidence>
<dbReference type="InterPro" id="IPR024187">
    <property type="entry name" value="Sig_transdc_resp-reg_cit/mal"/>
</dbReference>
<keyword evidence="5 9" id="KW-0805">Transcription regulation</keyword>
<keyword evidence="2 9" id="KW-0963">Cytoplasm</keyword>
<dbReference type="InterPro" id="IPR011991">
    <property type="entry name" value="ArsR-like_HTH"/>
</dbReference>
<dbReference type="PANTHER" id="PTHR45526:SF1">
    <property type="entry name" value="TRANSCRIPTIONAL REGULATORY PROTEIN DCUR-RELATED"/>
    <property type="match status" value="1"/>
</dbReference>
<proteinExistence type="predicted"/>
<evidence type="ECO:0000313" key="13">
    <source>
        <dbReference type="Proteomes" id="UP001589748"/>
    </source>
</evidence>
<evidence type="ECO:0000256" key="7">
    <source>
        <dbReference type="ARBA" id="ARBA00023159"/>
    </source>
</evidence>
<name>A0ABV5LXK1_9ACTN</name>
<protein>
    <recommendedName>
        <fullName evidence="9">Transcriptional regulatory protein</fullName>
    </recommendedName>
</protein>
<dbReference type="RefSeq" id="WP_380134380.1">
    <property type="nucleotide sequence ID" value="NZ_JBHLUI010000001.1"/>
</dbReference>
<evidence type="ECO:0000256" key="6">
    <source>
        <dbReference type="ARBA" id="ARBA00023125"/>
    </source>
</evidence>
<sequence length="240" mass="25231">MTGPTGRPGIGRELQVLVVDDDFRVAELHARAVARTDGFAVAATAGSRAAARSAVAARRSAGHEPYDLALVDVWLPDGSGIGLLPELGCDAFVLSAATEPPTFRAALRAGALAYLVKPFPEELLQQRLRAYARFRRVLAAQPVLDQDVADAALQALRGEGGSSAARATASSATRDLVLGHLREAGRPCSAAEVAEATGISRATAQRHLAALDAAGRLELQLRYGATGRPEQRYSPRETST</sequence>
<dbReference type="InterPro" id="IPR001789">
    <property type="entry name" value="Sig_transdc_resp-reg_receiver"/>
</dbReference>
<dbReference type="Pfam" id="PF09339">
    <property type="entry name" value="HTH_IclR"/>
    <property type="match status" value="1"/>
</dbReference>
<dbReference type="Gene3D" id="1.10.10.10">
    <property type="entry name" value="Winged helix-like DNA-binding domain superfamily/Winged helix DNA-binding domain"/>
    <property type="match status" value="1"/>
</dbReference>
<dbReference type="PIRSF" id="PIRSF006171">
    <property type="entry name" value="RR_citrat_malat"/>
    <property type="match status" value="1"/>
</dbReference>
<dbReference type="PANTHER" id="PTHR45526">
    <property type="entry name" value="TRANSCRIPTIONAL REGULATORY PROTEIN DPIA"/>
    <property type="match status" value="1"/>
</dbReference>
<accession>A0ABV5LXK1</accession>
<dbReference type="PROSITE" id="PS50110">
    <property type="entry name" value="RESPONSE_REGULATORY"/>
    <property type="match status" value="1"/>
</dbReference>
<dbReference type="CDD" id="cd00090">
    <property type="entry name" value="HTH_ARSR"/>
    <property type="match status" value="1"/>
</dbReference>
<evidence type="ECO:0000256" key="10">
    <source>
        <dbReference type="PROSITE-ProRule" id="PRU00169"/>
    </source>
</evidence>
<dbReference type="InterPro" id="IPR036388">
    <property type="entry name" value="WH-like_DNA-bd_sf"/>
</dbReference>
<dbReference type="Gene3D" id="3.40.50.2300">
    <property type="match status" value="1"/>
</dbReference>
<dbReference type="SMART" id="SM00448">
    <property type="entry name" value="REC"/>
    <property type="match status" value="1"/>
</dbReference>
<dbReference type="InterPro" id="IPR005471">
    <property type="entry name" value="Tscrpt_reg_IclR_N"/>
</dbReference>
<evidence type="ECO:0000313" key="12">
    <source>
        <dbReference type="EMBL" id="MFB9378790.1"/>
    </source>
</evidence>
<keyword evidence="6 9" id="KW-0238">DNA-binding</keyword>
<evidence type="ECO:0000256" key="4">
    <source>
        <dbReference type="ARBA" id="ARBA00023012"/>
    </source>
</evidence>
<dbReference type="InterPro" id="IPR051271">
    <property type="entry name" value="2C-system_Tx_regulators"/>
</dbReference>
<dbReference type="SUPFAM" id="SSF46785">
    <property type="entry name" value="Winged helix' DNA-binding domain"/>
    <property type="match status" value="1"/>
</dbReference>
<dbReference type="Pfam" id="PF00072">
    <property type="entry name" value="Response_reg"/>
    <property type="match status" value="1"/>
</dbReference>
<keyword evidence="4 9" id="KW-0902">Two-component regulatory system</keyword>
<evidence type="ECO:0000256" key="9">
    <source>
        <dbReference type="PIRNR" id="PIRNR006171"/>
    </source>
</evidence>
<evidence type="ECO:0000256" key="5">
    <source>
        <dbReference type="ARBA" id="ARBA00023015"/>
    </source>
</evidence>
<feature type="domain" description="Response regulatory" evidence="11">
    <location>
        <begin position="15"/>
        <end position="132"/>
    </location>
</feature>
<evidence type="ECO:0000256" key="8">
    <source>
        <dbReference type="ARBA" id="ARBA00023163"/>
    </source>
</evidence>
<dbReference type="InterPro" id="IPR036390">
    <property type="entry name" value="WH_DNA-bd_sf"/>
</dbReference>
<reference evidence="12 13" key="1">
    <citation type="submission" date="2024-09" db="EMBL/GenBank/DDBJ databases">
        <authorList>
            <person name="Sun Q."/>
            <person name="Mori K."/>
        </authorList>
    </citation>
    <scope>NUCLEOTIDE SEQUENCE [LARGE SCALE GENOMIC DNA]</scope>
    <source>
        <strain evidence="12 13">TISTR 1856</strain>
    </source>
</reference>
<dbReference type="Proteomes" id="UP001589748">
    <property type="component" value="Unassembled WGS sequence"/>
</dbReference>
<organism evidence="12 13">
    <name type="scientific">Kineococcus gynurae</name>
    <dbReference type="NCBI Taxonomy" id="452979"/>
    <lineage>
        <taxon>Bacteria</taxon>
        <taxon>Bacillati</taxon>
        <taxon>Actinomycetota</taxon>
        <taxon>Actinomycetes</taxon>
        <taxon>Kineosporiales</taxon>
        <taxon>Kineosporiaceae</taxon>
        <taxon>Kineococcus</taxon>
    </lineage>
</organism>
<dbReference type="SUPFAM" id="SSF52172">
    <property type="entry name" value="CheY-like"/>
    <property type="match status" value="1"/>
</dbReference>
<keyword evidence="3 10" id="KW-0597">Phosphoprotein</keyword>
<keyword evidence="8 9" id="KW-0804">Transcription</keyword>
<evidence type="ECO:0000256" key="2">
    <source>
        <dbReference type="ARBA" id="ARBA00022490"/>
    </source>
</evidence>
<evidence type="ECO:0000259" key="11">
    <source>
        <dbReference type="PROSITE" id="PS50110"/>
    </source>
</evidence>
<comment type="caution">
    <text evidence="12">The sequence shown here is derived from an EMBL/GenBank/DDBJ whole genome shotgun (WGS) entry which is preliminary data.</text>
</comment>
<keyword evidence="13" id="KW-1185">Reference proteome</keyword>
<feature type="modified residue" description="4-aspartylphosphate" evidence="10">
    <location>
        <position position="72"/>
    </location>
</feature>
<gene>
    <name evidence="12" type="ORF">ACFFVI_17650</name>
</gene>
<evidence type="ECO:0000256" key="1">
    <source>
        <dbReference type="ARBA" id="ARBA00004496"/>
    </source>
</evidence>
<dbReference type="InterPro" id="IPR011006">
    <property type="entry name" value="CheY-like_superfamily"/>
</dbReference>
<dbReference type="EMBL" id="JBHMDM010000012">
    <property type="protein sequence ID" value="MFB9378790.1"/>
    <property type="molecule type" value="Genomic_DNA"/>
</dbReference>
<keyword evidence="7 9" id="KW-0010">Activator</keyword>
<comment type="subcellular location">
    <subcellularLocation>
        <location evidence="1 9">Cytoplasm</location>
    </subcellularLocation>
</comment>